<dbReference type="EMBL" id="VSSQ01000012">
    <property type="protein sequence ID" value="MPL60619.1"/>
    <property type="molecule type" value="Genomic_DNA"/>
</dbReference>
<keyword evidence="2" id="KW-0687">Ribonucleoprotein</keyword>
<dbReference type="SMART" id="SM01387">
    <property type="entry name" value="Ribosomal_S15"/>
    <property type="match status" value="1"/>
</dbReference>
<dbReference type="AlphaFoldDB" id="A0A644T1F4"/>
<dbReference type="NCBIfam" id="TIGR00952">
    <property type="entry name" value="S15_bact"/>
    <property type="match status" value="1"/>
</dbReference>
<dbReference type="GO" id="GO:0022627">
    <property type="term" value="C:cytosolic small ribosomal subunit"/>
    <property type="evidence" value="ECO:0007669"/>
    <property type="project" value="TreeGrafter"/>
</dbReference>
<dbReference type="PROSITE" id="PS00362">
    <property type="entry name" value="RIBOSOMAL_S15"/>
    <property type="match status" value="1"/>
</dbReference>
<dbReference type="PANTHER" id="PTHR23321">
    <property type="entry name" value="RIBOSOMAL PROTEIN S15, BACTERIAL AND ORGANELLAR"/>
    <property type="match status" value="1"/>
</dbReference>
<evidence type="ECO:0000256" key="1">
    <source>
        <dbReference type="ARBA" id="ARBA00022980"/>
    </source>
</evidence>
<organism evidence="3">
    <name type="scientific">bioreactor metagenome</name>
    <dbReference type="NCBI Taxonomy" id="1076179"/>
    <lineage>
        <taxon>unclassified sequences</taxon>
        <taxon>metagenomes</taxon>
        <taxon>ecological metagenomes</taxon>
    </lineage>
</organism>
<dbReference type="SUPFAM" id="SSF47060">
    <property type="entry name" value="S15/NS1 RNA-binding domain"/>
    <property type="match status" value="1"/>
</dbReference>
<evidence type="ECO:0000313" key="3">
    <source>
        <dbReference type="EMBL" id="MPL60619.1"/>
    </source>
</evidence>
<comment type="caution">
    <text evidence="3">The sequence shown here is derived from an EMBL/GenBank/DDBJ whole genome shotgun (WGS) entry which is preliminary data.</text>
</comment>
<dbReference type="InterPro" id="IPR009068">
    <property type="entry name" value="uS15_NS1_RNA-bd_sf"/>
</dbReference>
<reference evidence="3" key="1">
    <citation type="submission" date="2019-08" db="EMBL/GenBank/DDBJ databases">
        <authorList>
            <person name="Kucharzyk K."/>
            <person name="Murdoch R.W."/>
            <person name="Higgins S."/>
            <person name="Loffler F."/>
        </authorList>
    </citation>
    <scope>NUCLEOTIDE SEQUENCE</scope>
</reference>
<evidence type="ECO:0008006" key="4">
    <source>
        <dbReference type="Google" id="ProtNLM"/>
    </source>
</evidence>
<dbReference type="Gene3D" id="6.10.250.3130">
    <property type="match status" value="1"/>
</dbReference>
<dbReference type="Gene3D" id="1.10.287.10">
    <property type="entry name" value="S15/NS1, RNA-binding"/>
    <property type="match status" value="1"/>
</dbReference>
<dbReference type="PANTHER" id="PTHR23321:SF26">
    <property type="entry name" value="SMALL RIBOSOMAL SUBUNIT PROTEIN US15M"/>
    <property type="match status" value="1"/>
</dbReference>
<proteinExistence type="inferred from homology"/>
<dbReference type="CDD" id="cd00353">
    <property type="entry name" value="Ribosomal_S15p_S13e"/>
    <property type="match status" value="1"/>
</dbReference>
<dbReference type="GO" id="GO:0003735">
    <property type="term" value="F:structural constituent of ribosome"/>
    <property type="evidence" value="ECO:0007669"/>
    <property type="project" value="InterPro"/>
</dbReference>
<sequence>MNHSEDDRTSNVVLAIGDITEKEVTIVLTPELKKQLIETYRTHEADTGSPEVQIAILTERINYLTNHLKEHKKDHHSRRGLLKMVGQRRGLLNYLRDNDIERYRTILQKLNLRK</sequence>
<dbReference type="Pfam" id="PF00312">
    <property type="entry name" value="Ribosomal_S15"/>
    <property type="match status" value="1"/>
</dbReference>
<keyword evidence="1" id="KW-0689">Ribosomal protein</keyword>
<dbReference type="HAMAP" id="MF_01343_B">
    <property type="entry name" value="Ribosomal_uS15_B"/>
    <property type="match status" value="1"/>
</dbReference>
<dbReference type="InterPro" id="IPR000589">
    <property type="entry name" value="Ribosomal_uS15"/>
</dbReference>
<dbReference type="FunFam" id="1.10.287.10:FF:000002">
    <property type="entry name" value="30S ribosomal protein S15"/>
    <property type="match status" value="1"/>
</dbReference>
<accession>A0A644T1F4</accession>
<protein>
    <recommendedName>
        <fullName evidence="4">30S ribosomal protein S15</fullName>
    </recommendedName>
</protein>
<name>A0A644T1F4_9ZZZZ</name>
<evidence type="ECO:0000256" key="2">
    <source>
        <dbReference type="ARBA" id="ARBA00023274"/>
    </source>
</evidence>
<dbReference type="GO" id="GO:0006412">
    <property type="term" value="P:translation"/>
    <property type="evidence" value="ECO:0007669"/>
    <property type="project" value="InterPro"/>
</dbReference>
<dbReference type="InterPro" id="IPR005290">
    <property type="entry name" value="Ribosomal_uS15_bac-type"/>
</dbReference>
<gene>
    <name evidence="3" type="ORF">SDC9_06180</name>
</gene>